<gene>
    <name evidence="2" type="ORF">M407DRAFT_228811</name>
</gene>
<feature type="region of interest" description="Disordered" evidence="1">
    <location>
        <begin position="1"/>
        <end position="46"/>
    </location>
</feature>
<keyword evidence="3" id="KW-1185">Reference proteome</keyword>
<dbReference type="HOGENOM" id="CLU_1887285_0_0_1"/>
<accession>A0A0C3PRL1</accession>
<evidence type="ECO:0000256" key="1">
    <source>
        <dbReference type="SAM" id="MobiDB-lite"/>
    </source>
</evidence>
<dbReference type="Proteomes" id="UP000054248">
    <property type="component" value="Unassembled WGS sequence"/>
</dbReference>
<dbReference type="AlphaFoldDB" id="A0A0C3PRL1"/>
<evidence type="ECO:0000313" key="3">
    <source>
        <dbReference type="Proteomes" id="UP000054248"/>
    </source>
</evidence>
<dbReference type="EMBL" id="KN823404">
    <property type="protein sequence ID" value="KIO17280.1"/>
    <property type="molecule type" value="Genomic_DNA"/>
</dbReference>
<organism evidence="2 3">
    <name type="scientific">Tulasnella calospora MUT 4182</name>
    <dbReference type="NCBI Taxonomy" id="1051891"/>
    <lineage>
        <taxon>Eukaryota</taxon>
        <taxon>Fungi</taxon>
        <taxon>Dikarya</taxon>
        <taxon>Basidiomycota</taxon>
        <taxon>Agaricomycotina</taxon>
        <taxon>Agaricomycetes</taxon>
        <taxon>Cantharellales</taxon>
        <taxon>Tulasnellaceae</taxon>
        <taxon>Tulasnella</taxon>
    </lineage>
</organism>
<feature type="compositionally biased region" description="Basic and acidic residues" evidence="1">
    <location>
        <begin position="1"/>
        <end position="10"/>
    </location>
</feature>
<feature type="compositionally biased region" description="Basic and acidic residues" evidence="1">
    <location>
        <begin position="86"/>
        <end position="99"/>
    </location>
</feature>
<feature type="region of interest" description="Disordered" evidence="1">
    <location>
        <begin position="86"/>
        <end position="135"/>
    </location>
</feature>
<sequence>MDDEFVREIPPKLVGAAGNDVGVDEGETSDGKCGRNPESRTPVLGSLDGAVGEVDEVGGAGGRPFNAADCSAYGTGLRCLKLLRPSHESPARHSRDTYKLLENPGPNSFQGRVSGHRESTGRQGREGRATGGREG</sequence>
<name>A0A0C3PRL1_9AGAM</name>
<reference evidence="3" key="2">
    <citation type="submission" date="2015-01" db="EMBL/GenBank/DDBJ databases">
        <title>Evolutionary Origins and Diversification of the Mycorrhizal Mutualists.</title>
        <authorList>
            <consortium name="DOE Joint Genome Institute"/>
            <consortium name="Mycorrhizal Genomics Consortium"/>
            <person name="Kohler A."/>
            <person name="Kuo A."/>
            <person name="Nagy L.G."/>
            <person name="Floudas D."/>
            <person name="Copeland A."/>
            <person name="Barry K.W."/>
            <person name="Cichocki N."/>
            <person name="Veneault-Fourrey C."/>
            <person name="LaButti K."/>
            <person name="Lindquist E.A."/>
            <person name="Lipzen A."/>
            <person name="Lundell T."/>
            <person name="Morin E."/>
            <person name="Murat C."/>
            <person name="Riley R."/>
            <person name="Ohm R."/>
            <person name="Sun H."/>
            <person name="Tunlid A."/>
            <person name="Henrissat B."/>
            <person name="Grigoriev I.V."/>
            <person name="Hibbett D.S."/>
            <person name="Martin F."/>
        </authorList>
    </citation>
    <scope>NUCLEOTIDE SEQUENCE [LARGE SCALE GENOMIC DNA]</scope>
    <source>
        <strain evidence="3">MUT 4182</strain>
    </source>
</reference>
<feature type="compositionally biased region" description="Basic and acidic residues" evidence="1">
    <location>
        <begin position="29"/>
        <end position="38"/>
    </location>
</feature>
<proteinExistence type="predicted"/>
<reference evidence="2 3" key="1">
    <citation type="submission" date="2014-04" db="EMBL/GenBank/DDBJ databases">
        <authorList>
            <consortium name="DOE Joint Genome Institute"/>
            <person name="Kuo A."/>
            <person name="Girlanda M."/>
            <person name="Perotto S."/>
            <person name="Kohler A."/>
            <person name="Nagy L.G."/>
            <person name="Floudas D."/>
            <person name="Copeland A."/>
            <person name="Barry K.W."/>
            <person name="Cichocki N."/>
            <person name="Veneault-Fourrey C."/>
            <person name="LaButti K."/>
            <person name="Lindquist E.A."/>
            <person name="Lipzen A."/>
            <person name="Lundell T."/>
            <person name="Morin E."/>
            <person name="Murat C."/>
            <person name="Sun H."/>
            <person name="Tunlid A."/>
            <person name="Henrissat B."/>
            <person name="Grigoriev I.V."/>
            <person name="Hibbett D.S."/>
            <person name="Martin F."/>
            <person name="Nordberg H.P."/>
            <person name="Cantor M.N."/>
            <person name="Hua S.X."/>
        </authorList>
    </citation>
    <scope>NUCLEOTIDE SEQUENCE [LARGE SCALE GENOMIC DNA]</scope>
    <source>
        <strain evidence="2 3">MUT 4182</strain>
    </source>
</reference>
<evidence type="ECO:0000313" key="2">
    <source>
        <dbReference type="EMBL" id="KIO17280.1"/>
    </source>
</evidence>
<protein>
    <submittedName>
        <fullName evidence="2">Uncharacterized protein</fullName>
    </submittedName>
</protein>
<feature type="compositionally biased region" description="Basic and acidic residues" evidence="1">
    <location>
        <begin position="115"/>
        <end position="135"/>
    </location>
</feature>